<dbReference type="eggNOG" id="KOG2031">
    <property type="taxonomic scope" value="Eukaryota"/>
</dbReference>
<dbReference type="PANTHER" id="PTHR12415:SF4">
    <property type="entry name" value="TYROSYL-DNA PHOSPHODIESTERASE DOMAIN-CONTAINING PROTEIN"/>
    <property type="match status" value="1"/>
</dbReference>
<sequence>MADHETDDEELNAAIAMSLSSQQRDSPPTIRPPPLSGLLGLDRKTMEAERLARLNKKRPRSISPPPVRESRKAPKLETTSIDLAGGARLNMLSTAVQQRGQAEKPAAAQAANHRMKTELLSASASSMSSVPTSATGGLQYPRGVIKKTWAFGHERSGNEIKIEEVLEPLSVRTAVLSAFQWDTQWILSKLRTPLNGGKTKCIFVMQAKEQKDRDQWREDASDMRHFLRLCFPNMSGLINCMHSKLMLLFHADKLRIAIPTANLLNFDWGETGQMENTVFLIDLPRLPQGQKNDLTSFGRELMFFIEMQGLDQDVRDGVLNFDFSATADIAFVHTVGGVHYKDQAARTGLLGLSRTVRQMDLVAGPSLEIDFAASSIGALTDKQLNDFHMAARGVDLLAHAREARSKAGASFFKKAGSKTVTATTNVRKKIRVYFPTKETVRSSTAGAAGTICLQREYYERNSFPKECFRDYRSTRKGLLSHNKILCARGFRSTASEHADPPGVSVAATGSPNSNPVAWVYVGSSNMSKSAWGELAAERTESKITCRNWECGVILSVPVETLPSSAGEAAFKQRDANGDSETETEDETSAQTSTPEFVNIEAFRRIIDLPFSIPGEEYKSQEPWYFKEQM</sequence>
<dbReference type="RefSeq" id="XP_016763345.1">
    <property type="nucleotide sequence ID" value="XM_016904118.1"/>
</dbReference>
<evidence type="ECO:0000256" key="4">
    <source>
        <dbReference type="SAM" id="MobiDB-lite"/>
    </source>
</evidence>
<dbReference type="EMBL" id="KB456261">
    <property type="protein sequence ID" value="EMF15224.1"/>
    <property type="molecule type" value="Genomic_DNA"/>
</dbReference>
<evidence type="ECO:0000313" key="5">
    <source>
        <dbReference type="EMBL" id="EMF15224.1"/>
    </source>
</evidence>
<dbReference type="GO" id="GO:0003690">
    <property type="term" value="F:double-stranded DNA binding"/>
    <property type="evidence" value="ECO:0007669"/>
    <property type="project" value="TreeGrafter"/>
</dbReference>
<feature type="binding site" evidence="2">
    <location>
        <position position="244"/>
    </location>
    <ligand>
        <name>substrate</name>
    </ligand>
</feature>
<feature type="active site" description="Nucleophile" evidence="1">
    <location>
        <position position="242"/>
    </location>
</feature>
<proteinExistence type="predicted"/>
<dbReference type="Pfam" id="PF06087">
    <property type="entry name" value="Tyr-DNA_phospho"/>
    <property type="match status" value="1"/>
</dbReference>
<feature type="active site" description="Proton donor/acceptor" evidence="1">
    <location>
        <position position="497"/>
    </location>
</feature>
<feature type="region of interest" description="Disordered" evidence="4">
    <location>
        <begin position="17"/>
        <end position="39"/>
    </location>
</feature>
<evidence type="ECO:0000256" key="2">
    <source>
        <dbReference type="PIRSR" id="PIRSR610347-2"/>
    </source>
</evidence>
<dbReference type="GeneID" id="27901255"/>
<dbReference type="CDD" id="cd09122">
    <property type="entry name" value="PLDc_Tdp1_1"/>
    <property type="match status" value="1"/>
</dbReference>
<name>M3DBI6_SPHMS</name>
<dbReference type="GO" id="GO:0017005">
    <property type="term" value="F:3'-tyrosyl-DNA phosphodiesterase activity"/>
    <property type="evidence" value="ECO:0007669"/>
    <property type="project" value="TreeGrafter"/>
</dbReference>
<evidence type="ECO:0000256" key="3">
    <source>
        <dbReference type="PIRSR" id="PIRSR610347-3"/>
    </source>
</evidence>
<dbReference type="OMA" id="FPPMDGQ"/>
<evidence type="ECO:0000256" key="1">
    <source>
        <dbReference type="PIRSR" id="PIRSR610347-1"/>
    </source>
</evidence>
<dbReference type="AlphaFoldDB" id="M3DBI6"/>
<evidence type="ECO:0000313" key="6">
    <source>
        <dbReference type="Proteomes" id="UP000016931"/>
    </source>
</evidence>
<feature type="region of interest" description="Disordered" evidence="4">
    <location>
        <begin position="52"/>
        <end position="76"/>
    </location>
</feature>
<keyword evidence="6" id="KW-1185">Reference proteome</keyword>
<feature type="region of interest" description="Disordered" evidence="4">
    <location>
        <begin position="570"/>
        <end position="594"/>
    </location>
</feature>
<accession>M3DBI6</accession>
<dbReference type="GO" id="GO:0005634">
    <property type="term" value="C:nucleus"/>
    <property type="evidence" value="ECO:0007669"/>
    <property type="project" value="InterPro"/>
</dbReference>
<dbReference type="HOGENOM" id="CLU_007773_2_0_1"/>
<feature type="site" description="Interaction with DNA" evidence="3">
    <location>
        <position position="527"/>
    </location>
</feature>
<dbReference type="Proteomes" id="UP000016931">
    <property type="component" value="Unassembled WGS sequence"/>
</dbReference>
<feature type="compositionally biased region" description="Acidic residues" evidence="4">
    <location>
        <begin position="577"/>
        <end position="587"/>
    </location>
</feature>
<dbReference type="Gene3D" id="3.30.870.10">
    <property type="entry name" value="Endonuclease Chain A"/>
    <property type="match status" value="2"/>
</dbReference>
<dbReference type="GO" id="GO:0003697">
    <property type="term" value="F:single-stranded DNA binding"/>
    <property type="evidence" value="ECO:0007669"/>
    <property type="project" value="TreeGrafter"/>
</dbReference>
<dbReference type="GO" id="GO:0006281">
    <property type="term" value="P:DNA repair"/>
    <property type="evidence" value="ECO:0007669"/>
    <property type="project" value="InterPro"/>
</dbReference>
<gene>
    <name evidence="5" type="ORF">SEPMUDRAFT_147153</name>
</gene>
<dbReference type="PANTHER" id="PTHR12415">
    <property type="entry name" value="TYROSYL-DNA PHOSPHODIESTERASE 1"/>
    <property type="match status" value="1"/>
</dbReference>
<organism evidence="5 6">
    <name type="scientific">Sphaerulina musiva (strain SO2202)</name>
    <name type="common">Poplar stem canker fungus</name>
    <name type="synonym">Septoria musiva</name>
    <dbReference type="NCBI Taxonomy" id="692275"/>
    <lineage>
        <taxon>Eukaryota</taxon>
        <taxon>Fungi</taxon>
        <taxon>Dikarya</taxon>
        <taxon>Ascomycota</taxon>
        <taxon>Pezizomycotina</taxon>
        <taxon>Dothideomycetes</taxon>
        <taxon>Dothideomycetidae</taxon>
        <taxon>Mycosphaerellales</taxon>
        <taxon>Mycosphaerellaceae</taxon>
        <taxon>Sphaerulina</taxon>
    </lineage>
</organism>
<reference evidence="5 6" key="1">
    <citation type="journal article" date="2012" name="PLoS Pathog.">
        <title>Diverse lifestyles and strategies of plant pathogenesis encoded in the genomes of eighteen Dothideomycetes fungi.</title>
        <authorList>
            <person name="Ohm R.A."/>
            <person name="Feau N."/>
            <person name="Henrissat B."/>
            <person name="Schoch C.L."/>
            <person name="Horwitz B.A."/>
            <person name="Barry K.W."/>
            <person name="Condon B.J."/>
            <person name="Copeland A.C."/>
            <person name="Dhillon B."/>
            <person name="Glaser F."/>
            <person name="Hesse C.N."/>
            <person name="Kosti I."/>
            <person name="LaButti K."/>
            <person name="Lindquist E.A."/>
            <person name="Lucas S."/>
            <person name="Salamov A.A."/>
            <person name="Bradshaw R.E."/>
            <person name="Ciuffetti L."/>
            <person name="Hamelin R.C."/>
            <person name="Kema G.H.J."/>
            <person name="Lawrence C."/>
            <person name="Scott J.A."/>
            <person name="Spatafora J.W."/>
            <person name="Turgeon B.G."/>
            <person name="de Wit P.J.G.M."/>
            <person name="Zhong S."/>
            <person name="Goodwin S.B."/>
            <person name="Grigoriev I.V."/>
        </authorList>
    </citation>
    <scope>NUCLEOTIDE SEQUENCE [LARGE SCALE GENOMIC DNA]</scope>
    <source>
        <strain evidence="5 6">SO2202</strain>
    </source>
</reference>
<dbReference type="OrthoDB" id="47785at2759"/>
<dbReference type="SUPFAM" id="SSF56024">
    <property type="entry name" value="Phospholipase D/nuclease"/>
    <property type="match status" value="2"/>
</dbReference>
<protein>
    <submittedName>
        <fullName evidence="5">Phospholipase D/nuclease</fullName>
    </submittedName>
</protein>
<dbReference type="InterPro" id="IPR010347">
    <property type="entry name" value="Tdp1"/>
</dbReference>
<dbReference type="STRING" id="692275.M3DBI6"/>